<feature type="domain" description="CCT" evidence="10">
    <location>
        <begin position="200"/>
        <end position="242"/>
    </location>
</feature>
<feature type="domain" description="B box-type" evidence="9">
    <location>
        <begin position="3"/>
        <end position="50"/>
    </location>
</feature>
<evidence type="ECO:0000256" key="5">
    <source>
        <dbReference type="ARBA" id="ARBA00022833"/>
    </source>
</evidence>
<feature type="region of interest" description="Disordered" evidence="8">
    <location>
        <begin position="176"/>
        <end position="195"/>
    </location>
</feature>
<dbReference type="PROSITE" id="PS50119">
    <property type="entry name" value="ZF_BBOX"/>
    <property type="match status" value="1"/>
</dbReference>
<evidence type="ECO:0000256" key="4">
    <source>
        <dbReference type="ARBA" id="ARBA00022737"/>
    </source>
</evidence>
<comment type="caution">
    <text evidence="11">The sequence shown here is derived from an EMBL/GenBank/DDBJ whole genome shotgun (WGS) entry which is preliminary data.</text>
</comment>
<evidence type="ECO:0000259" key="10">
    <source>
        <dbReference type="PROSITE" id="PS51017"/>
    </source>
</evidence>
<dbReference type="AlphaFoldDB" id="A0A2V3IE76"/>
<dbReference type="CDD" id="cd19821">
    <property type="entry name" value="Bbox1_BBX-like"/>
    <property type="match status" value="1"/>
</dbReference>
<protein>
    <submittedName>
        <fullName evidence="11">Zinc finger protein CONSTANS-LIKE 3</fullName>
    </submittedName>
</protein>
<dbReference type="GO" id="GO:0008270">
    <property type="term" value="F:zinc ion binding"/>
    <property type="evidence" value="ECO:0007669"/>
    <property type="project" value="UniProtKB-KW"/>
</dbReference>
<dbReference type="GO" id="GO:0005634">
    <property type="term" value="C:nucleus"/>
    <property type="evidence" value="ECO:0007669"/>
    <property type="project" value="UniProtKB-SubCell"/>
</dbReference>
<dbReference type="OrthoDB" id="6026at2759"/>
<name>A0A2V3IE76_9FLOR</name>
<dbReference type="Proteomes" id="UP000247409">
    <property type="component" value="Unassembled WGS sequence"/>
</dbReference>
<evidence type="ECO:0000256" key="1">
    <source>
        <dbReference type="ARBA" id="ARBA00004123"/>
    </source>
</evidence>
<dbReference type="PANTHER" id="PTHR31717:SF45">
    <property type="entry name" value="ZINC FINGER PROTEIN CONSTANS-LIKE 14-RELATED"/>
    <property type="match status" value="1"/>
</dbReference>
<dbReference type="InterPro" id="IPR049808">
    <property type="entry name" value="CONSTANS-like_Bbox1"/>
</dbReference>
<organism evidence="11 12">
    <name type="scientific">Gracilariopsis chorda</name>
    <dbReference type="NCBI Taxonomy" id="448386"/>
    <lineage>
        <taxon>Eukaryota</taxon>
        <taxon>Rhodophyta</taxon>
        <taxon>Florideophyceae</taxon>
        <taxon>Rhodymeniophycidae</taxon>
        <taxon>Gracilariales</taxon>
        <taxon>Gracilariaceae</taxon>
        <taxon>Gracilariopsis</taxon>
    </lineage>
</organism>
<dbReference type="GO" id="GO:0006355">
    <property type="term" value="P:regulation of DNA-templated transcription"/>
    <property type="evidence" value="ECO:0007669"/>
    <property type="project" value="UniProtKB-ARBA"/>
</dbReference>
<comment type="similarity">
    <text evidence="2">Belongs to the CONSTANS family.</text>
</comment>
<dbReference type="STRING" id="448386.A0A2V3IE76"/>
<evidence type="ECO:0000313" key="11">
    <source>
        <dbReference type="EMBL" id="PXF40364.1"/>
    </source>
</evidence>
<keyword evidence="12" id="KW-1185">Reference proteome</keyword>
<gene>
    <name evidence="11" type="ORF">BWQ96_09920</name>
</gene>
<evidence type="ECO:0000256" key="3">
    <source>
        <dbReference type="ARBA" id="ARBA00022723"/>
    </source>
</evidence>
<proteinExistence type="inferred from homology"/>
<reference evidence="11 12" key="1">
    <citation type="journal article" date="2018" name="Mol. Biol. Evol.">
        <title>Analysis of the draft genome of the red seaweed Gracilariopsis chorda provides insights into genome size evolution in Rhodophyta.</title>
        <authorList>
            <person name="Lee J."/>
            <person name="Yang E.C."/>
            <person name="Graf L."/>
            <person name="Yang J.H."/>
            <person name="Qiu H."/>
            <person name="Zel Zion U."/>
            <person name="Chan C.X."/>
            <person name="Stephens T.G."/>
            <person name="Weber A.P.M."/>
            <person name="Boo G.H."/>
            <person name="Boo S.M."/>
            <person name="Kim K.M."/>
            <person name="Shin Y."/>
            <person name="Jung M."/>
            <person name="Lee S.J."/>
            <person name="Yim H.S."/>
            <person name="Lee J.H."/>
            <person name="Bhattacharya D."/>
            <person name="Yoon H.S."/>
        </authorList>
    </citation>
    <scope>NUCLEOTIDE SEQUENCE [LARGE SCALE GENOMIC DNA]</scope>
    <source>
        <strain evidence="11 12">SKKU-2015</strain>
        <tissue evidence="11">Whole body</tissue>
    </source>
</reference>
<evidence type="ECO:0000313" key="12">
    <source>
        <dbReference type="Proteomes" id="UP000247409"/>
    </source>
</evidence>
<evidence type="ECO:0000256" key="6">
    <source>
        <dbReference type="ARBA" id="ARBA00023242"/>
    </source>
</evidence>
<keyword evidence="4" id="KW-0677">Repeat</keyword>
<keyword evidence="5" id="KW-0862">Zinc</keyword>
<dbReference type="InterPro" id="IPR000315">
    <property type="entry name" value="Znf_B-box"/>
</dbReference>
<dbReference type="InterPro" id="IPR010402">
    <property type="entry name" value="CCT_domain"/>
</dbReference>
<keyword evidence="3" id="KW-0479">Metal-binding</keyword>
<evidence type="ECO:0000256" key="8">
    <source>
        <dbReference type="SAM" id="MobiDB-lite"/>
    </source>
</evidence>
<dbReference type="Pfam" id="PF06203">
    <property type="entry name" value="CCT"/>
    <property type="match status" value="1"/>
</dbReference>
<evidence type="ECO:0000259" key="9">
    <source>
        <dbReference type="PROSITE" id="PS50119"/>
    </source>
</evidence>
<keyword evidence="6" id="KW-0539">Nucleus</keyword>
<dbReference type="EMBL" id="NBIV01000305">
    <property type="protein sequence ID" value="PXF40364.1"/>
    <property type="molecule type" value="Genomic_DNA"/>
</dbReference>
<comment type="subcellular location">
    <subcellularLocation>
        <location evidence="1">Nucleus</location>
    </subcellularLocation>
</comment>
<accession>A0A2V3IE76</accession>
<evidence type="ECO:0000256" key="7">
    <source>
        <dbReference type="PROSITE-ProRule" id="PRU00024"/>
    </source>
</evidence>
<evidence type="ECO:0000256" key="2">
    <source>
        <dbReference type="ARBA" id="ARBA00010024"/>
    </source>
</evidence>
<sequence length="269" mass="30642">MVRNCEMCPEDHAVMATVYCAADACYLCAKCDIEVHSANRLAQRHVRSAVSACELDGSSIHDESDEGIVPDIAHIRHEESTTLTFEDAADYDFGELGLGRMPGLAGVEEIGIWGEGKLGKNWDLSWEDVVEDGFDHVVPDVESRNQKAEDVAAAVVVVKMEALVEDKKEVRIGEKRAREEERTADEEEEQKALERRKKRRKEALERFRSKRANRSFAKRVRYECRKQLADSRPRVKGRFVRKVEMALYRKYGNLYREHLHELDSGSASS</sequence>
<keyword evidence="7" id="KW-0863">Zinc-finger</keyword>
<dbReference type="PROSITE" id="PS51017">
    <property type="entry name" value="CCT"/>
    <property type="match status" value="1"/>
</dbReference>
<dbReference type="PANTHER" id="PTHR31717">
    <property type="entry name" value="ZINC FINGER PROTEIN CONSTANS-LIKE 10"/>
    <property type="match status" value="1"/>
</dbReference>